<dbReference type="RefSeq" id="WP_173135696.1">
    <property type="nucleotide sequence ID" value="NZ_JABRWJ010000029.1"/>
</dbReference>
<evidence type="ECO:0000313" key="1">
    <source>
        <dbReference type="EMBL" id="NRF72448.1"/>
    </source>
</evidence>
<evidence type="ECO:0000313" key="2">
    <source>
        <dbReference type="Proteomes" id="UP000737171"/>
    </source>
</evidence>
<accession>A0ABX2EUU3</accession>
<organism evidence="1 2">
    <name type="scientific">Pseudaquabacterium terrae</name>
    <dbReference type="NCBI Taxonomy" id="2732868"/>
    <lineage>
        <taxon>Bacteria</taxon>
        <taxon>Pseudomonadati</taxon>
        <taxon>Pseudomonadota</taxon>
        <taxon>Betaproteobacteria</taxon>
        <taxon>Burkholderiales</taxon>
        <taxon>Sphaerotilaceae</taxon>
        <taxon>Pseudaquabacterium</taxon>
    </lineage>
</organism>
<proteinExistence type="predicted"/>
<dbReference type="Pfam" id="PF09487">
    <property type="entry name" value="HrpB2"/>
    <property type="match status" value="1"/>
</dbReference>
<gene>
    <name evidence="1" type="ORF">HLB44_36415</name>
</gene>
<keyword evidence="2" id="KW-1185">Reference proteome</keyword>
<comment type="caution">
    <text evidence="1">The sequence shown here is derived from an EMBL/GenBank/DDBJ whole genome shotgun (WGS) entry which is preliminary data.</text>
</comment>
<dbReference type="Proteomes" id="UP000737171">
    <property type="component" value="Unassembled WGS sequence"/>
</dbReference>
<name>A0ABX2EUU3_9BURK</name>
<dbReference type="InterPro" id="IPR013391">
    <property type="entry name" value="T3SS_HrpB2"/>
</dbReference>
<evidence type="ECO:0008006" key="3">
    <source>
        <dbReference type="Google" id="ProtNLM"/>
    </source>
</evidence>
<dbReference type="EMBL" id="JABRWJ010000029">
    <property type="protein sequence ID" value="NRF72448.1"/>
    <property type="molecule type" value="Genomic_DNA"/>
</dbReference>
<protein>
    <recommendedName>
        <fullName evidence="3">Type III secretion protein HrpB2</fullName>
    </recommendedName>
</protein>
<sequence>MIEAVSAIAPAASATGVGTPTTPSSNLTSLSESFNRLMAKDPDPSAYSAQNLHNSESAVTKFIGQQEKTLQGTFDQVRALTKEAPMMDAQELAARHIEMSYQMSMVQVQFNAGVYIAQSGKTGLQTLMKNQ</sequence>
<reference evidence="1 2" key="1">
    <citation type="submission" date="2020-05" db="EMBL/GenBank/DDBJ databases">
        <title>Aquincola sp. isolate from soil.</title>
        <authorList>
            <person name="Han J."/>
            <person name="Kim D.-U."/>
        </authorList>
    </citation>
    <scope>NUCLEOTIDE SEQUENCE [LARGE SCALE GENOMIC DNA]</scope>
    <source>
        <strain evidence="1 2">S2</strain>
    </source>
</reference>